<reference evidence="1 2" key="1">
    <citation type="journal article" date="2015" name="Genome Announc.">
        <title>Genome sequencing of 18 francisella strains to aid in assay development and testing.</title>
        <authorList>
            <person name="Johnson S.L."/>
            <person name="Daligault H.E."/>
            <person name="Davenport K.W."/>
            <person name="Coyne S.R."/>
            <person name="Frey K.G."/>
            <person name="Koroleva G.I."/>
            <person name="Broomall S.M."/>
            <person name="Bishop-Lilly K.A."/>
            <person name="Bruce D.C."/>
            <person name="Chertkov O."/>
            <person name="Freitas T."/>
            <person name="Jaissle J."/>
            <person name="Ladner J.T."/>
            <person name="Rosenzweig C.N."/>
            <person name="Gibbons H.S."/>
            <person name="Palacios G.F."/>
            <person name="Redden C.L."/>
            <person name="Xu Y."/>
            <person name="Minogue T.D."/>
            <person name="Chain P.S."/>
        </authorList>
    </citation>
    <scope>NUCLEOTIDE SEQUENCE [LARGE SCALE GENOMIC DNA]</scope>
    <source>
        <strain evidence="1 2">GA01-2794</strain>
    </source>
</reference>
<evidence type="ECO:0000313" key="1">
    <source>
        <dbReference type="EMBL" id="AJI53486.1"/>
    </source>
</evidence>
<dbReference type="AlphaFoldDB" id="A0A0B6D3Q4"/>
<sequence length="63" mass="7488">MNQEQTAYTNLRKKLKEINHYNYLTTDSKTCTAVIYEKKEIKAKSWQELEQKMQGEFNESVPS</sequence>
<proteinExistence type="predicted"/>
<protein>
    <submittedName>
        <fullName evidence="1">Uncharacterized protein</fullName>
    </submittedName>
</protein>
<evidence type="ECO:0000313" key="2">
    <source>
        <dbReference type="Proteomes" id="UP000031830"/>
    </source>
</evidence>
<accession>A0A0B6D3Q4</accession>
<dbReference type="KEGG" id="fpz:LA55_1237"/>
<dbReference type="Proteomes" id="UP000031830">
    <property type="component" value="Chromosome"/>
</dbReference>
<dbReference type="RefSeq" id="WP_044526368.1">
    <property type="nucleotide sequence ID" value="NZ_CP009440.1"/>
</dbReference>
<name>A0A0B6D3Q4_9GAMM</name>
<gene>
    <name evidence="1" type="ORF">LA55_1237</name>
</gene>
<organism evidence="1 2">
    <name type="scientific">Francisella philomiragia</name>
    <dbReference type="NCBI Taxonomy" id="28110"/>
    <lineage>
        <taxon>Bacteria</taxon>
        <taxon>Pseudomonadati</taxon>
        <taxon>Pseudomonadota</taxon>
        <taxon>Gammaproteobacteria</taxon>
        <taxon>Thiotrichales</taxon>
        <taxon>Francisellaceae</taxon>
        <taxon>Francisella</taxon>
    </lineage>
</organism>
<dbReference type="EMBL" id="CP009440">
    <property type="protein sequence ID" value="AJI53486.1"/>
    <property type="molecule type" value="Genomic_DNA"/>
</dbReference>